<gene>
    <name evidence="2" type="ORF">DC3_12760</name>
</gene>
<evidence type="ECO:0000256" key="1">
    <source>
        <dbReference type="SAM" id="MobiDB-lite"/>
    </source>
</evidence>
<protein>
    <submittedName>
        <fullName evidence="2">Uncharacterized protein</fullName>
    </submittedName>
</protein>
<comment type="caution">
    <text evidence="2">The sequence shown here is derived from an EMBL/GenBank/DDBJ whole genome shotgun (WGS) entry which is preliminary data.</text>
</comment>
<sequence length="76" mass="8482">MFAAWLPSKSPDIPQVPILGKSPPPSSIQTTLLPSDPWQLWCFPVNPTAGENTSNQKKYVRAYKYVSNSKLLKGQH</sequence>
<organism evidence="2 3">
    <name type="scientific">Deinococcus cellulosilyticus (strain DSM 18568 / NBRC 106333 / KACC 11606 / 5516J-15)</name>
    <dbReference type="NCBI Taxonomy" id="1223518"/>
    <lineage>
        <taxon>Bacteria</taxon>
        <taxon>Thermotogati</taxon>
        <taxon>Deinococcota</taxon>
        <taxon>Deinococci</taxon>
        <taxon>Deinococcales</taxon>
        <taxon>Deinococcaceae</taxon>
        <taxon>Deinococcus</taxon>
    </lineage>
</organism>
<keyword evidence="3" id="KW-1185">Reference proteome</keyword>
<dbReference type="AlphaFoldDB" id="A0A511MZ91"/>
<evidence type="ECO:0000313" key="2">
    <source>
        <dbReference type="EMBL" id="GEM45641.1"/>
    </source>
</evidence>
<proteinExistence type="predicted"/>
<dbReference type="EMBL" id="BJXB01000004">
    <property type="protein sequence ID" value="GEM45641.1"/>
    <property type="molecule type" value="Genomic_DNA"/>
</dbReference>
<reference evidence="2 3" key="1">
    <citation type="submission" date="2019-07" db="EMBL/GenBank/DDBJ databases">
        <title>Whole genome shotgun sequence of Deinococcus cellulosilyticus NBRC 106333.</title>
        <authorList>
            <person name="Hosoyama A."/>
            <person name="Uohara A."/>
            <person name="Ohji S."/>
            <person name="Ichikawa N."/>
        </authorList>
    </citation>
    <scope>NUCLEOTIDE SEQUENCE [LARGE SCALE GENOMIC DNA]</scope>
    <source>
        <strain evidence="2 3">NBRC 106333</strain>
    </source>
</reference>
<feature type="region of interest" description="Disordered" evidence="1">
    <location>
        <begin position="1"/>
        <end position="26"/>
    </location>
</feature>
<accession>A0A511MZ91</accession>
<evidence type="ECO:0000313" key="3">
    <source>
        <dbReference type="Proteomes" id="UP000321306"/>
    </source>
</evidence>
<dbReference type="Proteomes" id="UP000321306">
    <property type="component" value="Unassembled WGS sequence"/>
</dbReference>
<name>A0A511MZ91_DEIC1</name>